<dbReference type="Proteomes" id="UP000822688">
    <property type="component" value="Chromosome V"/>
</dbReference>
<evidence type="ECO:0000313" key="1">
    <source>
        <dbReference type="EMBL" id="KAG0572296.1"/>
    </source>
</evidence>
<reference evidence="1" key="1">
    <citation type="submission" date="2020-06" db="EMBL/GenBank/DDBJ databases">
        <title>WGS assembly of Ceratodon purpureus strain R40.</title>
        <authorList>
            <person name="Carey S.B."/>
            <person name="Jenkins J."/>
            <person name="Shu S."/>
            <person name="Lovell J.T."/>
            <person name="Sreedasyam A."/>
            <person name="Maumus F."/>
            <person name="Tiley G.P."/>
            <person name="Fernandez-Pozo N."/>
            <person name="Barry K."/>
            <person name="Chen C."/>
            <person name="Wang M."/>
            <person name="Lipzen A."/>
            <person name="Daum C."/>
            <person name="Saski C.A."/>
            <person name="Payton A.C."/>
            <person name="Mcbreen J.C."/>
            <person name="Conrad R.E."/>
            <person name="Kollar L.M."/>
            <person name="Olsson S."/>
            <person name="Huttunen S."/>
            <person name="Landis J.B."/>
            <person name="Wickett N.J."/>
            <person name="Johnson M.G."/>
            <person name="Rensing S.A."/>
            <person name="Grimwood J."/>
            <person name="Schmutz J."/>
            <person name="Mcdaniel S.F."/>
        </authorList>
    </citation>
    <scope>NUCLEOTIDE SEQUENCE</scope>
    <source>
        <strain evidence="1">R40</strain>
    </source>
</reference>
<name>A0A8T0HN86_CERPU</name>
<proteinExistence type="predicted"/>
<dbReference type="AlphaFoldDB" id="A0A8T0HN86"/>
<keyword evidence="2" id="KW-1185">Reference proteome</keyword>
<evidence type="ECO:0000313" key="2">
    <source>
        <dbReference type="Proteomes" id="UP000822688"/>
    </source>
</evidence>
<organism evidence="1 2">
    <name type="scientific">Ceratodon purpureus</name>
    <name type="common">Fire moss</name>
    <name type="synonym">Dicranum purpureum</name>
    <dbReference type="NCBI Taxonomy" id="3225"/>
    <lineage>
        <taxon>Eukaryota</taxon>
        <taxon>Viridiplantae</taxon>
        <taxon>Streptophyta</taxon>
        <taxon>Embryophyta</taxon>
        <taxon>Bryophyta</taxon>
        <taxon>Bryophytina</taxon>
        <taxon>Bryopsida</taxon>
        <taxon>Dicranidae</taxon>
        <taxon>Pseudoditrichales</taxon>
        <taxon>Ditrichaceae</taxon>
        <taxon>Ceratodon</taxon>
    </lineage>
</organism>
<dbReference type="EMBL" id="CM026426">
    <property type="protein sequence ID" value="KAG0572296.1"/>
    <property type="molecule type" value="Genomic_DNA"/>
</dbReference>
<comment type="caution">
    <text evidence="1">The sequence shown here is derived from an EMBL/GenBank/DDBJ whole genome shotgun (WGS) entry which is preliminary data.</text>
</comment>
<accession>A0A8T0HN86</accession>
<protein>
    <submittedName>
        <fullName evidence="1">Uncharacterized protein</fullName>
    </submittedName>
</protein>
<sequence>MAGFPPNYIEVLTRVETKSLATQLDARDPVLSVLFTAMNRGHFDSKTVNPFCRKAGETFPRGFFYNHQGLLVRKITNFNLDSDSQLTVEEEIPFQSSHIIIVCVVEGKP</sequence>
<gene>
    <name evidence="1" type="ORF">KC19_VG082300</name>
</gene>